<proteinExistence type="predicted"/>
<keyword evidence="1" id="KW-0496">Mitochondrion</keyword>
<gene>
    <name evidence="1" type="ORF">AEK19_MT0734</name>
</gene>
<geneLocation type="mitochondrion" evidence="1"/>
<sequence length="37" mass="4383">MPRPAINAPPLKELRTVENSWSVHMYKPKEISEEKLY</sequence>
<name>A0A1Y0B0S7_9LAMI</name>
<reference evidence="1" key="1">
    <citation type="submission" date="2017-03" db="EMBL/GenBank/DDBJ databases">
        <title>The mitochondrial genome of the carnivorous plant Utricularia reniformis (Lentibulariaceae): structure, comparative analysis and evolutionary landmarks.</title>
        <authorList>
            <person name="Silva S.R."/>
            <person name="Alvarenga D.O."/>
            <person name="Michael T.P."/>
            <person name="Miranda V.F.O."/>
            <person name="Varani A.M."/>
        </authorList>
    </citation>
    <scope>NUCLEOTIDE SEQUENCE</scope>
</reference>
<dbReference type="AlphaFoldDB" id="A0A1Y0B0S7"/>
<accession>A0A1Y0B0S7</accession>
<organism evidence="1">
    <name type="scientific">Utricularia reniformis</name>
    <dbReference type="NCBI Taxonomy" id="192314"/>
    <lineage>
        <taxon>Eukaryota</taxon>
        <taxon>Viridiplantae</taxon>
        <taxon>Streptophyta</taxon>
        <taxon>Embryophyta</taxon>
        <taxon>Tracheophyta</taxon>
        <taxon>Spermatophyta</taxon>
        <taxon>Magnoliopsida</taxon>
        <taxon>eudicotyledons</taxon>
        <taxon>Gunneridae</taxon>
        <taxon>Pentapetalae</taxon>
        <taxon>asterids</taxon>
        <taxon>lamiids</taxon>
        <taxon>Lamiales</taxon>
        <taxon>Lentibulariaceae</taxon>
        <taxon>Utricularia</taxon>
    </lineage>
</organism>
<dbReference type="EMBL" id="KY774314">
    <property type="protein sequence ID" value="ART30978.1"/>
    <property type="molecule type" value="Genomic_DNA"/>
</dbReference>
<evidence type="ECO:0000313" key="1">
    <source>
        <dbReference type="EMBL" id="ART30978.1"/>
    </source>
</evidence>
<protein>
    <submittedName>
        <fullName evidence="1">Uncharacterized protein</fullName>
    </submittedName>
</protein>